<evidence type="ECO:0000256" key="2">
    <source>
        <dbReference type="ARBA" id="ARBA00022475"/>
    </source>
</evidence>
<dbReference type="SUPFAM" id="SSF81321">
    <property type="entry name" value="Family A G protein-coupled receptor-like"/>
    <property type="match status" value="1"/>
</dbReference>
<sequence>MTMHQDTPEKPLSNHADNDSLIVIQSTLIEVMWCITGGTTILTNLGILLIIGWYRKLRQTPHAPYMISMFIGSLLSSIFYVLPRHIKAGNNHMMQYPFPCSIMPYLGSSFLVNLNFHICILTLNRYLSIEFPFRNLYFLSHKVSVCILICLWLLTAAIAALPLMTFVQYNSSRCAVYIIAENEDARVSQQVYLTIIFTCLLILPLASFLPCYARIFYIVNVHARRMQGENDGHGHQLSLNRHNIKAARQIIILVTLFLICYLPFAITFMILNVRPGLIYTTTELNIIHLLRFVAFSYPAVNPILFAFYTADIKIAIKMSLSNLSNQCCKRFRHHSYQLST</sequence>
<dbReference type="PANTHER" id="PTHR24249">
    <property type="entry name" value="HISTAMINE RECEPTOR-RELATED G-PROTEIN COUPLED RECEPTOR"/>
    <property type="match status" value="1"/>
</dbReference>
<feature type="transmembrane region" description="Helical" evidence="9">
    <location>
        <begin position="143"/>
        <end position="163"/>
    </location>
</feature>
<proteinExistence type="predicted"/>
<evidence type="ECO:0000256" key="4">
    <source>
        <dbReference type="ARBA" id="ARBA00022989"/>
    </source>
</evidence>
<comment type="subcellular location">
    <subcellularLocation>
        <location evidence="1">Cell membrane</location>
        <topology evidence="1">Multi-pass membrane protein</topology>
    </subcellularLocation>
</comment>
<feature type="transmembrane region" description="Helical" evidence="9">
    <location>
        <begin position="250"/>
        <end position="271"/>
    </location>
</feature>
<keyword evidence="7" id="KW-0675">Receptor</keyword>
<dbReference type="HOGENOM" id="CLU_009579_5_0_1"/>
<dbReference type="PROSITE" id="PS50262">
    <property type="entry name" value="G_PROTEIN_RECEP_F1_2"/>
    <property type="match status" value="1"/>
</dbReference>
<dbReference type="InterPro" id="IPR017452">
    <property type="entry name" value="GPCR_Rhodpsn_7TM"/>
</dbReference>
<evidence type="ECO:0000313" key="12">
    <source>
        <dbReference type="Proteomes" id="UP000009022"/>
    </source>
</evidence>
<dbReference type="Gene3D" id="1.20.1070.10">
    <property type="entry name" value="Rhodopsin 7-helix transmembrane proteins"/>
    <property type="match status" value="1"/>
</dbReference>
<dbReference type="Proteomes" id="UP000009022">
    <property type="component" value="Unassembled WGS sequence"/>
</dbReference>
<dbReference type="EMBL" id="DS985242">
    <property type="protein sequence ID" value="EDV28374.1"/>
    <property type="molecule type" value="Genomic_DNA"/>
</dbReference>
<evidence type="ECO:0000256" key="5">
    <source>
        <dbReference type="ARBA" id="ARBA00023040"/>
    </source>
</evidence>
<gene>
    <name evidence="11" type="ORF">TRIADDRAFT_53973</name>
</gene>
<dbReference type="GO" id="GO:0007186">
    <property type="term" value="P:G protein-coupled receptor signaling pathway"/>
    <property type="evidence" value="ECO:0000318"/>
    <property type="project" value="GO_Central"/>
</dbReference>
<feature type="domain" description="G-protein coupled receptors family 1 profile" evidence="10">
    <location>
        <begin position="43"/>
        <end position="305"/>
    </location>
</feature>
<dbReference type="OrthoDB" id="5951059at2759"/>
<keyword evidence="5" id="KW-0297">G-protein coupled receptor</keyword>
<dbReference type="PhylomeDB" id="B3RMJ8"/>
<dbReference type="CDD" id="cd00637">
    <property type="entry name" value="7tm_classA_rhodopsin-like"/>
    <property type="match status" value="1"/>
</dbReference>
<evidence type="ECO:0000256" key="9">
    <source>
        <dbReference type="SAM" id="Phobius"/>
    </source>
</evidence>
<dbReference type="PANTHER" id="PTHR24249:SF372">
    <property type="entry name" value="G-PROTEIN COUPLED RECEPTORS FAMILY 1 PROFILE DOMAIN-CONTAINING PROTEIN"/>
    <property type="match status" value="1"/>
</dbReference>
<keyword evidence="3 9" id="KW-0812">Transmembrane</keyword>
<dbReference type="GO" id="GO:0005886">
    <property type="term" value="C:plasma membrane"/>
    <property type="evidence" value="ECO:0000318"/>
    <property type="project" value="GO_Central"/>
</dbReference>
<feature type="transmembrane region" description="Helical" evidence="9">
    <location>
        <begin position="20"/>
        <end position="51"/>
    </location>
</feature>
<feature type="transmembrane region" description="Helical" evidence="9">
    <location>
        <begin position="191"/>
        <end position="217"/>
    </location>
</feature>
<dbReference type="PRINTS" id="PR00237">
    <property type="entry name" value="GPCRRHODOPSN"/>
</dbReference>
<dbReference type="InterPro" id="IPR000276">
    <property type="entry name" value="GPCR_Rhodpsn"/>
</dbReference>
<dbReference type="eggNOG" id="KOG3656">
    <property type="taxonomic scope" value="Eukaryota"/>
</dbReference>
<reference evidence="11 12" key="1">
    <citation type="journal article" date="2008" name="Nature">
        <title>The Trichoplax genome and the nature of placozoans.</title>
        <authorList>
            <person name="Srivastava M."/>
            <person name="Begovic E."/>
            <person name="Chapman J."/>
            <person name="Putnam N.H."/>
            <person name="Hellsten U."/>
            <person name="Kawashima T."/>
            <person name="Kuo A."/>
            <person name="Mitros T."/>
            <person name="Salamov A."/>
            <person name="Carpenter M.L."/>
            <person name="Signorovitch A.Y."/>
            <person name="Moreno M.A."/>
            <person name="Kamm K."/>
            <person name="Grimwood J."/>
            <person name="Schmutz J."/>
            <person name="Shapiro H."/>
            <person name="Grigoriev I.V."/>
            <person name="Buss L.W."/>
            <person name="Schierwater B."/>
            <person name="Dellaporta S.L."/>
            <person name="Rokhsar D.S."/>
        </authorList>
    </citation>
    <scope>NUCLEOTIDE SEQUENCE [LARGE SCALE GENOMIC DNA]</scope>
    <source>
        <strain evidence="11 12">Grell-BS-1999</strain>
    </source>
</reference>
<keyword evidence="12" id="KW-1185">Reference proteome</keyword>
<dbReference type="AlphaFoldDB" id="B3RMJ8"/>
<keyword evidence="6 9" id="KW-0472">Membrane</keyword>
<dbReference type="InParanoid" id="B3RMJ8"/>
<feature type="transmembrane region" description="Helical" evidence="9">
    <location>
        <begin position="63"/>
        <end position="82"/>
    </location>
</feature>
<dbReference type="GeneID" id="6750911"/>
<feature type="transmembrane region" description="Helical" evidence="9">
    <location>
        <begin position="286"/>
        <end position="308"/>
    </location>
</feature>
<feature type="transmembrane region" description="Helical" evidence="9">
    <location>
        <begin position="102"/>
        <end position="123"/>
    </location>
</feature>
<dbReference type="RefSeq" id="XP_002110208.1">
    <property type="nucleotide sequence ID" value="XM_002110172.1"/>
</dbReference>
<protein>
    <recommendedName>
        <fullName evidence="10">G-protein coupled receptors family 1 profile domain-containing protein</fullName>
    </recommendedName>
</protein>
<evidence type="ECO:0000256" key="1">
    <source>
        <dbReference type="ARBA" id="ARBA00004651"/>
    </source>
</evidence>
<dbReference type="CTD" id="6750911"/>
<accession>B3RMJ8</accession>
<evidence type="ECO:0000313" key="11">
    <source>
        <dbReference type="EMBL" id="EDV28374.1"/>
    </source>
</evidence>
<dbReference type="FunCoup" id="B3RMJ8">
    <property type="interactions" value="190"/>
</dbReference>
<organism evidence="11 12">
    <name type="scientific">Trichoplax adhaerens</name>
    <name type="common">Trichoplax reptans</name>
    <dbReference type="NCBI Taxonomy" id="10228"/>
    <lineage>
        <taxon>Eukaryota</taxon>
        <taxon>Metazoa</taxon>
        <taxon>Placozoa</taxon>
        <taxon>Uniplacotomia</taxon>
        <taxon>Trichoplacea</taxon>
        <taxon>Trichoplacidae</taxon>
        <taxon>Trichoplax</taxon>
    </lineage>
</organism>
<evidence type="ECO:0000256" key="8">
    <source>
        <dbReference type="ARBA" id="ARBA00023224"/>
    </source>
</evidence>
<evidence type="ECO:0000256" key="7">
    <source>
        <dbReference type="ARBA" id="ARBA00023170"/>
    </source>
</evidence>
<keyword evidence="8" id="KW-0807">Transducer</keyword>
<dbReference type="InterPro" id="IPR050569">
    <property type="entry name" value="TAAR"/>
</dbReference>
<keyword evidence="2" id="KW-1003">Cell membrane</keyword>
<name>B3RMJ8_TRIAD</name>
<dbReference type="KEGG" id="tad:TRIADDRAFT_53973"/>
<evidence type="ECO:0000256" key="3">
    <source>
        <dbReference type="ARBA" id="ARBA00022692"/>
    </source>
</evidence>
<keyword evidence="4 9" id="KW-1133">Transmembrane helix</keyword>
<dbReference type="Pfam" id="PF00001">
    <property type="entry name" value="7tm_1"/>
    <property type="match status" value="1"/>
</dbReference>
<evidence type="ECO:0000259" key="10">
    <source>
        <dbReference type="PROSITE" id="PS50262"/>
    </source>
</evidence>
<dbReference type="GO" id="GO:0001609">
    <property type="term" value="F:G protein-coupled adenosine receptor activity"/>
    <property type="evidence" value="ECO:0000318"/>
    <property type="project" value="GO_Central"/>
</dbReference>
<evidence type="ECO:0000256" key="6">
    <source>
        <dbReference type="ARBA" id="ARBA00023136"/>
    </source>
</evidence>